<dbReference type="SUPFAM" id="SSF52317">
    <property type="entry name" value="Class I glutamine amidotransferase-like"/>
    <property type="match status" value="1"/>
</dbReference>
<proteinExistence type="predicted"/>
<dbReference type="RefSeq" id="WP_186502603.1">
    <property type="nucleotide sequence ID" value="NZ_JACOGK010000008.1"/>
</dbReference>
<dbReference type="InterPro" id="IPR029062">
    <property type="entry name" value="Class_I_gatase-like"/>
</dbReference>
<feature type="domain" description="DJ-1/PfpI" evidence="2">
    <location>
        <begin position="57"/>
        <end position="172"/>
    </location>
</feature>
<evidence type="ECO:0000256" key="1">
    <source>
        <dbReference type="SAM" id="SignalP"/>
    </source>
</evidence>
<dbReference type="InterPro" id="IPR002818">
    <property type="entry name" value="DJ-1/PfpI"/>
</dbReference>
<keyword evidence="1" id="KW-0732">Signal</keyword>
<comment type="caution">
    <text evidence="3">The sequence shown here is derived from an EMBL/GenBank/DDBJ whole genome shotgun (WGS) entry which is preliminary data.</text>
</comment>
<evidence type="ECO:0000313" key="4">
    <source>
        <dbReference type="Proteomes" id="UP000606870"/>
    </source>
</evidence>
<dbReference type="PANTHER" id="PTHR48094:SF22">
    <property type="entry name" value="DJ-1_PFPI DOMAIN-CONTAINING PROTEIN"/>
    <property type="match status" value="1"/>
</dbReference>
<keyword evidence="4" id="KW-1185">Reference proteome</keyword>
<dbReference type="Pfam" id="PF01965">
    <property type="entry name" value="DJ-1_PfpI"/>
    <property type="match status" value="1"/>
</dbReference>
<sequence>MRYIVAILLALAAWLPFTFGQTAYAAAKGTILVVASSQKEMTMANGTTSSVGFFLNELAVPAEYLQERGYRIVLATPDGQRPYMDQGSNAKNFFGGDDAARAKAYAFTEALPVISLHEALAHVAAYDAVFVPGGHAPMTDLMQDPELGKILAYFHAQQKPTAFICHGPVAALSALPDAAAYRQALVSRQPQAAMAAAKDWIYKGYTMTVFSDGEEWPGEVKHGTEMPFHVEQALQIAGATVIEGPLFQSHIVHDRELITGQNPASDLALGKELADTLDQQ</sequence>
<dbReference type="Gene3D" id="3.40.50.880">
    <property type="match status" value="1"/>
</dbReference>
<evidence type="ECO:0000259" key="2">
    <source>
        <dbReference type="Pfam" id="PF01965"/>
    </source>
</evidence>
<name>A0ABR6VH15_9FIRM</name>
<dbReference type="InterPro" id="IPR050325">
    <property type="entry name" value="Prot/Nucl_acid_deglycase"/>
</dbReference>
<feature type="signal peptide" evidence="1">
    <location>
        <begin position="1"/>
        <end position="25"/>
    </location>
</feature>
<reference evidence="3 4" key="1">
    <citation type="submission" date="2020-08" db="EMBL/GenBank/DDBJ databases">
        <authorList>
            <person name="Liu C."/>
            <person name="Sun Q."/>
        </authorList>
    </citation>
    <scope>NUCLEOTIDE SEQUENCE [LARGE SCALE GENOMIC DNA]</scope>
    <source>
        <strain evidence="3 4">NSJ-59</strain>
    </source>
</reference>
<organism evidence="3 4">
    <name type="scientific">Megasphaera hominis</name>
    <dbReference type="NCBI Taxonomy" id="159836"/>
    <lineage>
        <taxon>Bacteria</taxon>
        <taxon>Bacillati</taxon>
        <taxon>Bacillota</taxon>
        <taxon>Negativicutes</taxon>
        <taxon>Veillonellales</taxon>
        <taxon>Veillonellaceae</taxon>
        <taxon>Megasphaera</taxon>
    </lineage>
</organism>
<keyword evidence="3" id="KW-0315">Glutamine amidotransferase</keyword>
<dbReference type="PANTHER" id="PTHR48094">
    <property type="entry name" value="PROTEIN/NUCLEIC ACID DEGLYCASE DJ-1-RELATED"/>
    <property type="match status" value="1"/>
</dbReference>
<evidence type="ECO:0000313" key="3">
    <source>
        <dbReference type="EMBL" id="MBC3536443.1"/>
    </source>
</evidence>
<gene>
    <name evidence="3" type="ORF">H8J70_04155</name>
</gene>
<dbReference type="CDD" id="cd03141">
    <property type="entry name" value="GATase1_Hsp31_like"/>
    <property type="match status" value="1"/>
</dbReference>
<feature type="chain" id="PRO_5046461610" evidence="1">
    <location>
        <begin position="26"/>
        <end position="280"/>
    </location>
</feature>
<dbReference type="Proteomes" id="UP000606870">
    <property type="component" value="Unassembled WGS sequence"/>
</dbReference>
<dbReference type="EMBL" id="JACOGK010000008">
    <property type="protein sequence ID" value="MBC3536443.1"/>
    <property type="molecule type" value="Genomic_DNA"/>
</dbReference>
<protein>
    <submittedName>
        <fullName evidence="3">Type 1 glutamine amidotransferase domain-containing protein</fullName>
    </submittedName>
</protein>
<accession>A0ABR6VH15</accession>